<dbReference type="Proteomes" id="UP001203297">
    <property type="component" value="Unassembled WGS sequence"/>
</dbReference>
<protein>
    <submittedName>
        <fullName evidence="1">Uncharacterized protein</fullName>
    </submittedName>
</protein>
<reference evidence="1" key="1">
    <citation type="journal article" date="2022" name="New Phytol.">
        <title>Evolutionary transition to the ectomycorrhizal habit in the genomes of a hyperdiverse lineage of mushroom-forming fungi.</title>
        <authorList>
            <person name="Looney B."/>
            <person name="Miyauchi S."/>
            <person name="Morin E."/>
            <person name="Drula E."/>
            <person name="Courty P.E."/>
            <person name="Kohler A."/>
            <person name="Kuo A."/>
            <person name="LaButti K."/>
            <person name="Pangilinan J."/>
            <person name="Lipzen A."/>
            <person name="Riley R."/>
            <person name="Andreopoulos W."/>
            <person name="He G."/>
            <person name="Johnson J."/>
            <person name="Nolan M."/>
            <person name="Tritt A."/>
            <person name="Barry K.W."/>
            <person name="Grigoriev I.V."/>
            <person name="Nagy L.G."/>
            <person name="Hibbett D."/>
            <person name="Henrissat B."/>
            <person name="Matheny P.B."/>
            <person name="Labbe J."/>
            <person name="Martin F.M."/>
        </authorList>
    </citation>
    <scope>NUCLEOTIDE SEQUENCE</scope>
    <source>
        <strain evidence="1">BPL690</strain>
    </source>
</reference>
<sequence>MVNGQVLSPSEERHALQAVKGWFGVRDASMMLQVNLSAIGTTVTRLWLGSRRRHQTSLIFV</sequence>
<dbReference type="AlphaFoldDB" id="A0AAD4MBV0"/>
<accession>A0AAD4MBV0</accession>
<dbReference type="EMBL" id="WTXG01000001">
    <property type="protein sequence ID" value="KAI0307481.1"/>
    <property type="molecule type" value="Genomic_DNA"/>
</dbReference>
<evidence type="ECO:0000313" key="1">
    <source>
        <dbReference type="EMBL" id="KAI0307481.1"/>
    </source>
</evidence>
<evidence type="ECO:0000313" key="2">
    <source>
        <dbReference type="Proteomes" id="UP001203297"/>
    </source>
</evidence>
<name>A0AAD4MBV0_9AGAM</name>
<proteinExistence type="predicted"/>
<comment type="caution">
    <text evidence="1">The sequence shown here is derived from an EMBL/GenBank/DDBJ whole genome shotgun (WGS) entry which is preliminary data.</text>
</comment>
<organism evidence="1 2">
    <name type="scientific">Multifurca ochricompacta</name>
    <dbReference type="NCBI Taxonomy" id="376703"/>
    <lineage>
        <taxon>Eukaryota</taxon>
        <taxon>Fungi</taxon>
        <taxon>Dikarya</taxon>
        <taxon>Basidiomycota</taxon>
        <taxon>Agaricomycotina</taxon>
        <taxon>Agaricomycetes</taxon>
        <taxon>Russulales</taxon>
        <taxon>Russulaceae</taxon>
        <taxon>Multifurca</taxon>
    </lineage>
</organism>
<gene>
    <name evidence="1" type="ORF">B0F90DRAFT_15608</name>
</gene>
<keyword evidence="2" id="KW-1185">Reference proteome</keyword>